<feature type="binding site" evidence="8">
    <location>
        <position position="236"/>
    </location>
    <ligand>
        <name>Zn(2+)</name>
        <dbReference type="ChEBI" id="CHEBI:29105"/>
        <label>1</label>
    </ligand>
</feature>
<comment type="cofactor">
    <cofactor evidence="8">
        <name>a divalent metal cation</name>
        <dbReference type="ChEBI" id="CHEBI:60240"/>
    </cofactor>
    <text evidence="8">Binds 2 divalent metal cations per subunit.</text>
</comment>
<dbReference type="Gene3D" id="2.40.30.40">
    <property type="entry name" value="Peptidase M42, domain 2"/>
    <property type="match status" value="1"/>
</dbReference>
<sequence length="357" mass="39114">MHDKEFQTIKTLTELQSTAGFEHNIRNYLRKEMKPLVDEVQVDGLGGIFGIRRHKDTDAPKLMIASHMDEIGFMVKAIKDNGLLEVTALGGWNPYVVSAQRFTVQTSAGDYPVVSSSVPPHLLRGKNSNTSIDVSDILFDGGFASKDEAEAFGVRPGDPIVPDVKTIQMANGKVIASKAWDNRFGTAAVLESLRDLKDTPLKSTLIAGANVQEEVGLRGTKGAVRKFKPDVFFAVDCSPADDMSGAKDANGRMGDGVLIRIYDPSYIMSREMRDYLLDTAESNDIPYQYYTSKGGTDAAAAHQLLEGIPTGVIAMAGRYIHTHQTLFHIEDYHAAKALLREIITTFDQSTLDTLTVK</sequence>
<dbReference type="SUPFAM" id="SSF53187">
    <property type="entry name" value="Zn-dependent exopeptidases"/>
    <property type="match status" value="1"/>
</dbReference>
<protein>
    <submittedName>
        <fullName evidence="10">Glutamyl aminopeptidase</fullName>
        <ecNumber evidence="9">3.4.11.7</ecNumber>
    </submittedName>
</protein>
<name>A0A328KQX2_9LACT</name>
<dbReference type="PANTHER" id="PTHR32481">
    <property type="entry name" value="AMINOPEPTIDASE"/>
    <property type="match status" value="1"/>
</dbReference>
<evidence type="ECO:0000313" key="9">
    <source>
        <dbReference type="EMBL" id="QDO91506.1"/>
    </source>
</evidence>
<dbReference type="InterPro" id="IPR017538">
    <property type="entry name" value="Pept_M42_glutamyl_aminopept"/>
</dbReference>
<keyword evidence="3" id="KW-0645">Protease</keyword>
<dbReference type="Gene3D" id="3.40.630.10">
    <property type="entry name" value="Zn peptidases"/>
    <property type="match status" value="1"/>
</dbReference>
<accession>A0A328KQX2</accession>
<dbReference type="InterPro" id="IPR008007">
    <property type="entry name" value="Peptidase_M42"/>
</dbReference>
<dbReference type="CDD" id="cd05656">
    <property type="entry name" value="M42_Frv"/>
    <property type="match status" value="1"/>
</dbReference>
<keyword evidence="5 9" id="KW-0378">Hydrolase</keyword>
<evidence type="ECO:0000313" key="10">
    <source>
        <dbReference type="EMBL" id="RAN63189.1"/>
    </source>
</evidence>
<dbReference type="RefSeq" id="WP_112790175.1">
    <property type="nucleotide sequence ID" value="NZ_CP040414.1"/>
</dbReference>
<evidence type="ECO:0000256" key="3">
    <source>
        <dbReference type="ARBA" id="ARBA00022670"/>
    </source>
</evidence>
<dbReference type="KEGG" id="dpm:FNV33_05330"/>
<dbReference type="InterPro" id="IPR023367">
    <property type="entry name" value="Peptidase_M42_dom2"/>
</dbReference>
<dbReference type="InterPro" id="IPR051464">
    <property type="entry name" value="Peptidase_M42_aminopept"/>
</dbReference>
<dbReference type="EMBL" id="NAQV01000017">
    <property type="protein sequence ID" value="RAN63189.1"/>
    <property type="molecule type" value="Genomic_DNA"/>
</dbReference>
<dbReference type="Pfam" id="PF05343">
    <property type="entry name" value="Peptidase_M42"/>
    <property type="match status" value="1"/>
</dbReference>
<feature type="binding site" evidence="8">
    <location>
        <position position="321"/>
    </location>
    <ligand>
        <name>Zn(2+)</name>
        <dbReference type="ChEBI" id="CHEBI:29105"/>
        <label>2</label>
    </ligand>
</feature>
<evidence type="ECO:0000256" key="7">
    <source>
        <dbReference type="PIRSR" id="PIRSR001123-1"/>
    </source>
</evidence>
<dbReference type="NCBIfam" id="TIGR03107">
    <property type="entry name" value="glu_aminopep"/>
    <property type="match status" value="1"/>
</dbReference>
<evidence type="ECO:0000313" key="12">
    <source>
        <dbReference type="Proteomes" id="UP000315953"/>
    </source>
</evidence>
<feature type="binding site" evidence="8">
    <location>
        <position position="181"/>
    </location>
    <ligand>
        <name>Zn(2+)</name>
        <dbReference type="ChEBI" id="CHEBI:29105"/>
        <label>1</label>
    </ligand>
</feature>
<evidence type="ECO:0000256" key="2">
    <source>
        <dbReference type="ARBA" id="ARBA00022438"/>
    </source>
</evidence>
<dbReference type="Proteomes" id="UP000249099">
    <property type="component" value="Unassembled WGS sequence"/>
</dbReference>
<evidence type="ECO:0000256" key="5">
    <source>
        <dbReference type="ARBA" id="ARBA00022801"/>
    </source>
</evidence>
<feature type="binding site" evidence="8">
    <location>
        <position position="67"/>
    </location>
    <ligand>
        <name>Zn(2+)</name>
        <dbReference type="ChEBI" id="CHEBI:29105"/>
        <label>1</label>
    </ligand>
</feature>
<dbReference type="AlphaFoldDB" id="A0A328KQX2"/>
<reference evidence="9 12" key="2">
    <citation type="submission" date="2019-07" db="EMBL/GenBank/DDBJ databases">
        <title>Genome assembly of a nasal isolate of Dolosigranulum pigrum from a chronic sinusitis patient.</title>
        <authorList>
            <person name="Baig S."/>
            <person name="Overballe-Petersen S."/>
            <person name="Kaspar U."/>
            <person name="Rendboe A."/>
            <person name="de Man T."/>
            <person name="Liu C."/>
            <person name="Price L.B."/>
            <person name="Stegger M."/>
            <person name="Becker K."/>
            <person name="Skytt Andersen P."/>
        </authorList>
    </citation>
    <scope>NUCLEOTIDE SEQUENCE [LARGE SCALE GENOMIC DNA]</scope>
    <source>
        <strain evidence="9 12">83VPs-KB5</strain>
    </source>
</reference>
<comment type="similarity">
    <text evidence="1 6">Belongs to the peptidase M42 family.</text>
</comment>
<feature type="active site" description="Proton acceptor" evidence="7">
    <location>
        <position position="213"/>
    </location>
</feature>
<dbReference type="GO" id="GO:0004230">
    <property type="term" value="F:glutamyl aminopeptidase activity"/>
    <property type="evidence" value="ECO:0007669"/>
    <property type="project" value="UniProtKB-EC"/>
</dbReference>
<feature type="binding site" evidence="8">
    <location>
        <position position="214"/>
    </location>
    <ligand>
        <name>Zn(2+)</name>
        <dbReference type="ChEBI" id="CHEBI:29105"/>
        <label>2</label>
    </ligand>
</feature>
<evidence type="ECO:0000313" key="11">
    <source>
        <dbReference type="Proteomes" id="UP000249099"/>
    </source>
</evidence>
<keyword evidence="2 10" id="KW-0031">Aminopeptidase</keyword>
<feature type="binding site" evidence="8">
    <location>
        <position position="181"/>
    </location>
    <ligand>
        <name>Zn(2+)</name>
        <dbReference type="ChEBI" id="CHEBI:29105"/>
        <label>2</label>
    </ligand>
</feature>
<gene>
    <name evidence="9" type="primary">pepA</name>
    <name evidence="10" type="ORF">B8A44_05845</name>
    <name evidence="9" type="ORF">FNV33_05330</name>
</gene>
<evidence type="ECO:0000256" key="8">
    <source>
        <dbReference type="PIRSR" id="PIRSR001123-2"/>
    </source>
</evidence>
<reference evidence="10 11" key="1">
    <citation type="submission" date="2017-03" db="EMBL/GenBank/DDBJ databases">
        <title>wgs assembly of Dolosigranulum pigrum KPL CDC strains.</title>
        <authorList>
            <person name="Brugger S.D."/>
            <person name="Pettigrew M."/>
            <person name="Kong Y."/>
            <person name="Lemon K.P."/>
        </authorList>
    </citation>
    <scope>NUCLEOTIDE SEQUENCE [LARGE SCALE GENOMIC DNA]</scope>
    <source>
        <strain evidence="10 11">KPL1931_CDC4294-98</strain>
    </source>
</reference>
<proteinExistence type="inferred from homology"/>
<evidence type="ECO:0000256" key="1">
    <source>
        <dbReference type="ARBA" id="ARBA00006272"/>
    </source>
</evidence>
<dbReference type="EC" id="3.4.11.7" evidence="9"/>
<dbReference type="GO" id="GO:0006508">
    <property type="term" value="P:proteolysis"/>
    <property type="evidence" value="ECO:0007669"/>
    <property type="project" value="UniProtKB-KW"/>
</dbReference>
<keyword evidence="4 8" id="KW-0479">Metal-binding</keyword>
<dbReference type="PANTHER" id="PTHR32481:SF0">
    <property type="entry name" value="AMINOPEPTIDASE YPDE-RELATED"/>
    <property type="match status" value="1"/>
</dbReference>
<dbReference type="SUPFAM" id="SSF101821">
    <property type="entry name" value="Aminopeptidase/glucanase lid domain"/>
    <property type="match status" value="1"/>
</dbReference>
<organism evidence="10 11">
    <name type="scientific">Dolosigranulum pigrum</name>
    <dbReference type="NCBI Taxonomy" id="29394"/>
    <lineage>
        <taxon>Bacteria</taxon>
        <taxon>Bacillati</taxon>
        <taxon>Bacillota</taxon>
        <taxon>Bacilli</taxon>
        <taxon>Lactobacillales</taxon>
        <taxon>Carnobacteriaceae</taxon>
        <taxon>Dolosigranulum</taxon>
    </lineage>
</organism>
<dbReference type="Proteomes" id="UP000315953">
    <property type="component" value="Chromosome"/>
</dbReference>
<dbReference type="GO" id="GO:0046872">
    <property type="term" value="F:metal ion binding"/>
    <property type="evidence" value="ECO:0007669"/>
    <property type="project" value="UniProtKB-UniRule"/>
</dbReference>
<dbReference type="EMBL" id="CP041626">
    <property type="protein sequence ID" value="QDO91506.1"/>
    <property type="molecule type" value="Genomic_DNA"/>
</dbReference>
<evidence type="ECO:0000256" key="6">
    <source>
        <dbReference type="PIRNR" id="PIRNR001123"/>
    </source>
</evidence>
<evidence type="ECO:0000256" key="4">
    <source>
        <dbReference type="ARBA" id="ARBA00022723"/>
    </source>
</evidence>
<dbReference type="PIRSF" id="PIRSF001123">
    <property type="entry name" value="PepA_GA"/>
    <property type="match status" value="1"/>
</dbReference>